<dbReference type="EMBL" id="UFSO01000003">
    <property type="protein sequence ID" value="SSY80651.1"/>
    <property type="molecule type" value="Genomic_DNA"/>
</dbReference>
<proteinExistence type="predicted"/>
<organism evidence="2 3">
    <name type="scientific">Alysiella crassa</name>
    <dbReference type="NCBI Taxonomy" id="153491"/>
    <lineage>
        <taxon>Bacteria</taxon>
        <taxon>Pseudomonadati</taxon>
        <taxon>Pseudomonadota</taxon>
        <taxon>Betaproteobacteria</taxon>
        <taxon>Neisseriales</taxon>
        <taxon>Neisseriaceae</taxon>
        <taxon>Alysiella</taxon>
    </lineage>
</organism>
<dbReference type="OrthoDB" id="8602834at2"/>
<evidence type="ECO:0000313" key="3">
    <source>
        <dbReference type="Proteomes" id="UP000254209"/>
    </source>
</evidence>
<keyword evidence="1" id="KW-0732">Signal</keyword>
<dbReference type="STRING" id="1120980.GCA_000745955_00561"/>
<reference evidence="2 3" key="1">
    <citation type="submission" date="2018-06" db="EMBL/GenBank/DDBJ databases">
        <authorList>
            <consortium name="Pathogen Informatics"/>
            <person name="Doyle S."/>
        </authorList>
    </citation>
    <scope>NUCLEOTIDE SEQUENCE [LARGE SCALE GENOMIC DNA]</scope>
    <source>
        <strain evidence="2 3">NCTC10283</strain>
    </source>
</reference>
<feature type="chain" id="PRO_5016904509" evidence="1">
    <location>
        <begin position="23"/>
        <end position="85"/>
    </location>
</feature>
<keyword evidence="3" id="KW-1185">Reference proteome</keyword>
<gene>
    <name evidence="2" type="ORF">NCTC10283_02211</name>
</gene>
<sequence>MLLKKTSPMVLAIALLASTACSTTKNHSVTSKPVPQALLVMPQRPEPPNDGSQEAILTHAVEFGRYVKNLENQLRGWIGWATERE</sequence>
<feature type="signal peptide" evidence="1">
    <location>
        <begin position="1"/>
        <end position="22"/>
    </location>
</feature>
<dbReference type="AlphaFoldDB" id="A0A376BUZ2"/>
<evidence type="ECO:0000313" key="2">
    <source>
        <dbReference type="EMBL" id="SSY80651.1"/>
    </source>
</evidence>
<evidence type="ECO:0000256" key="1">
    <source>
        <dbReference type="SAM" id="SignalP"/>
    </source>
</evidence>
<name>A0A376BUZ2_9NEIS</name>
<dbReference type="RefSeq" id="WP_084693454.1">
    <property type="nucleotide sequence ID" value="NZ_UFSO01000003.1"/>
</dbReference>
<dbReference type="PROSITE" id="PS51257">
    <property type="entry name" value="PROKAR_LIPOPROTEIN"/>
    <property type="match status" value="1"/>
</dbReference>
<dbReference type="Proteomes" id="UP000254209">
    <property type="component" value="Unassembled WGS sequence"/>
</dbReference>
<protein>
    <submittedName>
        <fullName evidence="2">Uncharacterized protein</fullName>
    </submittedName>
</protein>
<accession>A0A376BUZ2</accession>